<gene>
    <name evidence="3" type="ORF">PHMEG_00034317</name>
</gene>
<feature type="signal peptide" evidence="2">
    <location>
        <begin position="1"/>
        <end position="22"/>
    </location>
</feature>
<comment type="caution">
    <text evidence="3">The sequence shown here is derived from an EMBL/GenBank/DDBJ whole genome shotgun (WGS) entry which is preliminary data.</text>
</comment>
<evidence type="ECO:0000313" key="4">
    <source>
        <dbReference type="Proteomes" id="UP000198211"/>
    </source>
</evidence>
<evidence type="ECO:0000256" key="2">
    <source>
        <dbReference type="SAM" id="SignalP"/>
    </source>
</evidence>
<protein>
    <submittedName>
        <fullName evidence="3">RxLR effector protein</fullName>
    </submittedName>
</protein>
<organism evidence="3 4">
    <name type="scientific">Phytophthora megakarya</name>
    <dbReference type="NCBI Taxonomy" id="4795"/>
    <lineage>
        <taxon>Eukaryota</taxon>
        <taxon>Sar</taxon>
        <taxon>Stramenopiles</taxon>
        <taxon>Oomycota</taxon>
        <taxon>Peronosporomycetes</taxon>
        <taxon>Peronosporales</taxon>
        <taxon>Peronosporaceae</taxon>
        <taxon>Phytophthora</taxon>
    </lineage>
</organism>
<keyword evidence="4" id="KW-1185">Reference proteome</keyword>
<keyword evidence="1" id="KW-1133">Transmembrane helix</keyword>
<keyword evidence="1" id="KW-0812">Transmembrane</keyword>
<name>A0A225URA5_9STRA</name>
<dbReference type="AlphaFoldDB" id="A0A225URA5"/>
<dbReference type="OrthoDB" id="129842at2759"/>
<dbReference type="Proteomes" id="UP000198211">
    <property type="component" value="Unassembled WGS sequence"/>
</dbReference>
<keyword evidence="1" id="KW-0472">Membrane</keyword>
<proteinExistence type="predicted"/>
<sequence>MRLCFLVLLVVTFVSHCSIVTGTEEKASNDKVSDLSGSVLNSKGFKVYRLRGGQNENNEERMITPPYAAMMNVLSHSTTPTQSTQILHAVENKTPLPKWAKALIVVLTIGVGAGVVVGGVKLNSALNKAMEENTGSA</sequence>
<evidence type="ECO:0000313" key="3">
    <source>
        <dbReference type="EMBL" id="OWY95627.1"/>
    </source>
</evidence>
<keyword evidence="2" id="KW-0732">Signal</keyword>
<dbReference type="EMBL" id="NBNE01012681">
    <property type="protein sequence ID" value="OWY95627.1"/>
    <property type="molecule type" value="Genomic_DNA"/>
</dbReference>
<reference evidence="4" key="1">
    <citation type="submission" date="2017-03" db="EMBL/GenBank/DDBJ databases">
        <title>Phytopthora megakarya and P. palmivora, two closely related causual agents of cacao black pod achieved similar genome size and gene model numbers by different mechanisms.</title>
        <authorList>
            <person name="Ali S."/>
            <person name="Shao J."/>
            <person name="Larry D.J."/>
            <person name="Kronmiller B."/>
            <person name="Shen D."/>
            <person name="Strem M.D."/>
            <person name="Melnick R.L."/>
            <person name="Guiltinan M.J."/>
            <person name="Tyler B.M."/>
            <person name="Meinhardt L.W."/>
            <person name="Bailey B.A."/>
        </authorList>
    </citation>
    <scope>NUCLEOTIDE SEQUENCE [LARGE SCALE GENOMIC DNA]</scope>
    <source>
        <strain evidence="4">zdho120</strain>
    </source>
</reference>
<accession>A0A225URA5</accession>
<evidence type="ECO:0000256" key="1">
    <source>
        <dbReference type="SAM" id="Phobius"/>
    </source>
</evidence>
<feature type="chain" id="PRO_5011990991" evidence="2">
    <location>
        <begin position="23"/>
        <end position="137"/>
    </location>
</feature>
<feature type="transmembrane region" description="Helical" evidence="1">
    <location>
        <begin position="99"/>
        <end position="120"/>
    </location>
</feature>